<feature type="transmembrane region" description="Helical" evidence="1">
    <location>
        <begin position="38"/>
        <end position="58"/>
    </location>
</feature>
<keyword evidence="1" id="KW-1133">Transmembrane helix</keyword>
<sequence>MKKLARTSMTYMIAGLASGVFSREMNRFNDFQGRSQLNTLHTHILILGMFFFLIVLLLENSFKLSEHKNYKKFYGIYNSGLGITLLLMLIHGTMTVLGKADSAMISGMAGIGHILMTVGLGFFFNVLLGQVAKKEANK</sequence>
<gene>
    <name evidence="2" type="ORF">DOK76_01040</name>
</gene>
<dbReference type="Proteomes" id="UP000664857">
    <property type="component" value="Unassembled WGS sequence"/>
</dbReference>
<protein>
    <submittedName>
        <fullName evidence="2">DUF2871 domain-containing protein</fullName>
    </submittedName>
</protein>
<feature type="transmembrane region" description="Helical" evidence="1">
    <location>
        <begin position="103"/>
        <end position="128"/>
    </location>
</feature>
<evidence type="ECO:0000313" key="2">
    <source>
        <dbReference type="EMBL" id="MBO0475633.1"/>
    </source>
</evidence>
<dbReference type="RefSeq" id="WP_206964322.1">
    <property type="nucleotide sequence ID" value="NZ_JAFLVX010000004.1"/>
</dbReference>
<dbReference type="Pfam" id="PF11070">
    <property type="entry name" value="DUF2871"/>
    <property type="match status" value="1"/>
</dbReference>
<keyword evidence="3" id="KW-1185">Reference proteome</keyword>
<reference evidence="2 3" key="1">
    <citation type="submission" date="2021-03" db="EMBL/GenBank/DDBJ databases">
        <title>Enterococcal diversity collection.</title>
        <authorList>
            <person name="Gilmore M.S."/>
            <person name="Schwartzman J."/>
            <person name="Van Tyne D."/>
            <person name="Martin M."/>
            <person name="Earl A.M."/>
            <person name="Manson A.L."/>
            <person name="Straub T."/>
            <person name="Salamzade R."/>
            <person name="Saavedra J."/>
            <person name="Lebreton F."/>
            <person name="Prichula J."/>
            <person name="Schaufler K."/>
            <person name="Gaca A."/>
            <person name="Sgardioli B."/>
            <person name="Wagenaar J."/>
            <person name="Strong T."/>
        </authorList>
    </citation>
    <scope>NUCLEOTIDE SEQUENCE [LARGE SCALE GENOMIC DNA]</scope>
    <source>
        <strain evidence="2 3">DIV0080</strain>
    </source>
</reference>
<organism evidence="2 3">
    <name type="scientific">Candidatus Vagococcus giribetii</name>
    <dbReference type="NCBI Taxonomy" id="2230876"/>
    <lineage>
        <taxon>Bacteria</taxon>
        <taxon>Bacillati</taxon>
        <taxon>Bacillota</taxon>
        <taxon>Bacilli</taxon>
        <taxon>Lactobacillales</taxon>
        <taxon>Enterococcaceae</taxon>
        <taxon>Vagococcus</taxon>
    </lineage>
</organism>
<evidence type="ECO:0000256" key="1">
    <source>
        <dbReference type="SAM" id="Phobius"/>
    </source>
</evidence>
<comment type="caution">
    <text evidence="2">The sequence shown here is derived from an EMBL/GenBank/DDBJ whole genome shotgun (WGS) entry which is preliminary data.</text>
</comment>
<keyword evidence="1" id="KW-0812">Transmembrane</keyword>
<keyword evidence="1" id="KW-0472">Membrane</keyword>
<name>A0ABS3HPG2_9ENTE</name>
<feature type="transmembrane region" description="Helical" evidence="1">
    <location>
        <begin position="79"/>
        <end position="97"/>
    </location>
</feature>
<proteinExistence type="predicted"/>
<dbReference type="EMBL" id="JAFLVX010000004">
    <property type="protein sequence ID" value="MBO0475633.1"/>
    <property type="molecule type" value="Genomic_DNA"/>
</dbReference>
<evidence type="ECO:0000313" key="3">
    <source>
        <dbReference type="Proteomes" id="UP000664857"/>
    </source>
</evidence>
<accession>A0ABS3HPG2</accession>
<dbReference type="InterPro" id="IPR021299">
    <property type="entry name" value="DUF2871"/>
</dbReference>